<dbReference type="InterPro" id="IPR004046">
    <property type="entry name" value="GST_C"/>
</dbReference>
<keyword evidence="6" id="KW-1185">Reference proteome</keyword>
<comment type="similarity">
    <text evidence="1">Belongs to the GST superfamily.</text>
</comment>
<dbReference type="FunFam" id="3.40.30.10:FF:000039">
    <property type="entry name" value="Glutathione S-transferase domain"/>
    <property type="match status" value="1"/>
</dbReference>
<evidence type="ECO:0000313" key="6">
    <source>
        <dbReference type="Proteomes" id="UP000323708"/>
    </source>
</evidence>
<comment type="caution">
    <text evidence="5">The sequence shown here is derived from an EMBL/GenBank/DDBJ whole genome shotgun (WGS) entry which is preliminary data.</text>
</comment>
<dbReference type="InterPro" id="IPR040079">
    <property type="entry name" value="Glutathione_S-Trfase"/>
</dbReference>
<dbReference type="InterPro" id="IPR004045">
    <property type="entry name" value="Glutathione_S-Trfase_N"/>
</dbReference>
<feature type="domain" description="GST C-terminal" evidence="4">
    <location>
        <begin position="164"/>
        <end position="281"/>
    </location>
</feature>
<dbReference type="Gene3D" id="3.40.30.10">
    <property type="entry name" value="Glutaredoxin"/>
    <property type="match status" value="1"/>
</dbReference>
<sequence length="281" mass="31225">MIVHSLTPAHYTTARHRPAMRTDRAQIHGFADDNAIRKRALATCQCAQVGISIYWRGAVPNVWLPCVPTGTRTRIQLTMITIHHSPLSRSTRVVWFCEETGIDYRLETVEMFSAAMKRPEYLAINPLGKVPTIEDDGFVLWETGAILQYLDAKYGHGQLIPAAHTREGALARQWMEYGENPLTVIMGEIVAHGGALPETRRIPALVDRGSDIAGELVDVVEAALEETSWILGDDFSAADIMLVFGMMIADHLGYVTDNTPRLRAYLDRAMARPAFQKAVAL</sequence>
<dbReference type="SUPFAM" id="SSF47616">
    <property type="entry name" value="GST C-terminal domain-like"/>
    <property type="match status" value="1"/>
</dbReference>
<dbReference type="SFLD" id="SFLDG00358">
    <property type="entry name" value="Main_(cytGST)"/>
    <property type="match status" value="1"/>
</dbReference>
<dbReference type="PROSITE" id="PS50405">
    <property type="entry name" value="GST_CTER"/>
    <property type="match status" value="1"/>
</dbReference>
<evidence type="ECO:0000313" key="5">
    <source>
        <dbReference type="EMBL" id="KAA1192524.1"/>
    </source>
</evidence>
<dbReference type="SUPFAM" id="SSF52833">
    <property type="entry name" value="Thioredoxin-like"/>
    <property type="match status" value="1"/>
</dbReference>
<evidence type="ECO:0000256" key="2">
    <source>
        <dbReference type="ARBA" id="ARBA00022679"/>
    </source>
</evidence>
<dbReference type="InterPro" id="IPR036249">
    <property type="entry name" value="Thioredoxin-like_sf"/>
</dbReference>
<dbReference type="Gene3D" id="1.20.1050.10">
    <property type="match status" value="1"/>
</dbReference>
<evidence type="ECO:0000259" key="3">
    <source>
        <dbReference type="PROSITE" id="PS50404"/>
    </source>
</evidence>
<dbReference type="PROSITE" id="PS50404">
    <property type="entry name" value="GST_NTER"/>
    <property type="match status" value="1"/>
</dbReference>
<reference evidence="5 6" key="1">
    <citation type="submission" date="2019-09" db="EMBL/GenBank/DDBJ databases">
        <authorList>
            <person name="Chen X.-Y."/>
        </authorList>
    </citation>
    <scope>NUCLEOTIDE SEQUENCE [LARGE SCALE GENOMIC DNA]</scope>
    <source>
        <strain evidence="5 6">NY5</strain>
    </source>
</reference>
<dbReference type="PANTHER" id="PTHR44051">
    <property type="entry name" value="GLUTATHIONE S-TRANSFERASE-RELATED"/>
    <property type="match status" value="1"/>
</dbReference>
<dbReference type="Pfam" id="PF13409">
    <property type="entry name" value="GST_N_2"/>
    <property type="match status" value="1"/>
</dbReference>
<protein>
    <submittedName>
        <fullName evidence="5">Glutathione S-transferase family protein</fullName>
    </submittedName>
</protein>
<gene>
    <name evidence="5" type="ORF">F0M18_07580</name>
</gene>
<dbReference type="CDD" id="cd03046">
    <property type="entry name" value="GST_N_GTT1_like"/>
    <property type="match status" value="1"/>
</dbReference>
<dbReference type="Proteomes" id="UP000323708">
    <property type="component" value="Unassembled WGS sequence"/>
</dbReference>
<dbReference type="GO" id="GO:0016740">
    <property type="term" value="F:transferase activity"/>
    <property type="evidence" value="ECO:0007669"/>
    <property type="project" value="UniProtKB-KW"/>
</dbReference>
<name>A0A5B0WZK8_9GAMM</name>
<feature type="domain" description="GST N-terminal" evidence="3">
    <location>
        <begin position="77"/>
        <end position="158"/>
    </location>
</feature>
<dbReference type="SFLD" id="SFLDS00019">
    <property type="entry name" value="Glutathione_Transferase_(cytos"/>
    <property type="match status" value="1"/>
</dbReference>
<dbReference type="PANTHER" id="PTHR44051:SF8">
    <property type="entry name" value="GLUTATHIONE S-TRANSFERASE GSTA"/>
    <property type="match status" value="1"/>
</dbReference>
<dbReference type="EMBL" id="VTUX01000003">
    <property type="protein sequence ID" value="KAA1192524.1"/>
    <property type="molecule type" value="Genomic_DNA"/>
</dbReference>
<dbReference type="InterPro" id="IPR036282">
    <property type="entry name" value="Glutathione-S-Trfase_C_sf"/>
</dbReference>
<keyword evidence="2 5" id="KW-0808">Transferase</keyword>
<evidence type="ECO:0000256" key="1">
    <source>
        <dbReference type="ARBA" id="ARBA00007409"/>
    </source>
</evidence>
<dbReference type="Pfam" id="PF00043">
    <property type="entry name" value="GST_C"/>
    <property type="match status" value="1"/>
</dbReference>
<dbReference type="SFLD" id="SFLDG01150">
    <property type="entry name" value="Main.1:_Beta-like"/>
    <property type="match status" value="1"/>
</dbReference>
<accession>A0A5B0WZK8</accession>
<evidence type="ECO:0000259" key="4">
    <source>
        <dbReference type="PROSITE" id="PS50405"/>
    </source>
</evidence>
<proteinExistence type="inferred from homology"/>
<organism evidence="5 6">
    <name type="scientific">Pseudohalioglobus sediminis</name>
    <dbReference type="NCBI Taxonomy" id="2606449"/>
    <lineage>
        <taxon>Bacteria</taxon>
        <taxon>Pseudomonadati</taxon>
        <taxon>Pseudomonadota</taxon>
        <taxon>Gammaproteobacteria</taxon>
        <taxon>Cellvibrionales</taxon>
        <taxon>Halieaceae</taxon>
        <taxon>Pseudohalioglobus</taxon>
    </lineage>
</organism>
<dbReference type="AlphaFoldDB" id="A0A5B0WZK8"/>
<dbReference type="InterPro" id="IPR010987">
    <property type="entry name" value="Glutathione-S-Trfase_C-like"/>
</dbReference>